<dbReference type="PANTHER" id="PTHR46069:SF1">
    <property type="entry name" value="CHROMOSOME UNDETERMINED SCAFFOLD_125, WHOLE GENOME SHOTGUN SEQUENCE"/>
    <property type="match status" value="1"/>
</dbReference>
<dbReference type="InterPro" id="IPR004344">
    <property type="entry name" value="TTL/TTLL_fam"/>
</dbReference>
<dbReference type="GO" id="GO:0004835">
    <property type="term" value="F:tubulin-tyrosine ligase activity"/>
    <property type="evidence" value="ECO:0007669"/>
    <property type="project" value="UniProtKB-EC"/>
</dbReference>
<keyword evidence="1" id="KW-0175">Coiled coil</keyword>
<protein>
    <submittedName>
        <fullName evidence="2">Tubulin-tyrosine ligase family protein, putative</fullName>
        <ecNumber evidence="2">6.3.2.25</ecNumber>
    </submittedName>
</protein>
<dbReference type="STRING" id="857967.G0QYZ7"/>
<dbReference type="EMBL" id="GL984132">
    <property type="protein sequence ID" value="EGR29568.1"/>
    <property type="molecule type" value="Genomic_DNA"/>
</dbReference>
<dbReference type="PROSITE" id="PS51221">
    <property type="entry name" value="TTL"/>
    <property type="match status" value="1"/>
</dbReference>
<dbReference type="Pfam" id="PF03133">
    <property type="entry name" value="TTL"/>
    <property type="match status" value="2"/>
</dbReference>
<organism evidence="2 3">
    <name type="scientific">Ichthyophthirius multifiliis</name>
    <name type="common">White spot disease agent</name>
    <name type="synonym">Ich</name>
    <dbReference type="NCBI Taxonomy" id="5932"/>
    <lineage>
        <taxon>Eukaryota</taxon>
        <taxon>Sar</taxon>
        <taxon>Alveolata</taxon>
        <taxon>Ciliophora</taxon>
        <taxon>Intramacronucleata</taxon>
        <taxon>Oligohymenophorea</taxon>
        <taxon>Hymenostomatida</taxon>
        <taxon>Ophryoglenina</taxon>
        <taxon>Ichthyophthirius</taxon>
    </lineage>
</organism>
<evidence type="ECO:0000313" key="2">
    <source>
        <dbReference type="EMBL" id="EGR29568.1"/>
    </source>
</evidence>
<dbReference type="SUPFAM" id="SSF56059">
    <property type="entry name" value="Glutathione synthetase ATP-binding domain-like"/>
    <property type="match status" value="1"/>
</dbReference>
<gene>
    <name evidence="2" type="ORF">IMG5_153400</name>
</gene>
<dbReference type="eggNOG" id="KOG2157">
    <property type="taxonomic scope" value="Eukaryota"/>
</dbReference>
<proteinExistence type="predicted"/>
<dbReference type="EC" id="6.3.2.25" evidence="2"/>
<dbReference type="GeneID" id="14905667"/>
<reference evidence="2 3" key="1">
    <citation type="submission" date="2011-07" db="EMBL/GenBank/DDBJ databases">
        <authorList>
            <person name="Coyne R."/>
            <person name="Brami D."/>
            <person name="Johnson J."/>
            <person name="Hostetler J."/>
            <person name="Hannick L."/>
            <person name="Clark T."/>
            <person name="Cassidy-Hanley D."/>
            <person name="Inman J."/>
        </authorList>
    </citation>
    <scope>NUCLEOTIDE SEQUENCE [LARGE SCALE GENOMIC DNA]</scope>
    <source>
        <strain evidence="2 3">G5</strain>
    </source>
</reference>
<dbReference type="PANTHER" id="PTHR46069">
    <property type="entry name" value="TUBULIN TYROSINE LIGASE"/>
    <property type="match status" value="1"/>
</dbReference>
<dbReference type="Proteomes" id="UP000008983">
    <property type="component" value="Unassembled WGS sequence"/>
</dbReference>
<sequence length="570" mass="68561">MYIDPHRMLNIQNNIYIQQQMDSFQIYKAYIPKGNNDVLIRTCLKKRFWWSLIEKNNKKTNLIWTEIKQRNFYKQKDKKSEKKLEINEEEEEVKQKDEKSQKIYEKNIKKEETFKIKKENQENIKIQIKNLTGNINLKFPVFYKYYQIPNEDFFMEKNIKINQKKAQKINLHNHLENNFLLANKKNLLKTLKKFYSLKQENPFDFIPLSFCIKNGQKKNEFQSFQKYFNTQKGKNIWIVKPGESSNKGNGIKISQKLEEIEKIIGKNEYKGSLIIQKYIEKPLLYEKESLIQDVIYQQLILIMYGRVIGFKKDIQGLLLKNSILKILKINQFIQRMKRFKKILKALGNLKMETKFHLMIQTIILKKHYKKQDVFYENIYPNLKKIAKDCIEALFIENYTLNSKNKKVILFGLDFIIDSQYKPWLLEINSNPSLSICCHLQSKLIPLLIENVFQIAIDPLFPPPGDINSFMKKENIIVSLYEFNKFEIVFDQNTYGELLIQKYSQGILFKIKKSIFYIIIFRFLVIKQLTRKQKQIFILIKQYENIYYILLQQISQFLIFNNFFNKIFFLL</sequence>
<dbReference type="AlphaFoldDB" id="G0QYZ7"/>
<name>G0QYZ7_ICHMU</name>
<evidence type="ECO:0000313" key="3">
    <source>
        <dbReference type="Proteomes" id="UP000008983"/>
    </source>
</evidence>
<evidence type="ECO:0000256" key="1">
    <source>
        <dbReference type="SAM" id="Coils"/>
    </source>
</evidence>
<feature type="coiled-coil region" evidence="1">
    <location>
        <begin position="76"/>
        <end position="106"/>
    </location>
</feature>
<keyword evidence="3" id="KW-1185">Reference proteome</keyword>
<accession>G0QYZ7</accession>
<dbReference type="InParanoid" id="G0QYZ7"/>
<dbReference type="OrthoDB" id="202825at2759"/>
<keyword evidence="2" id="KW-0436">Ligase</keyword>
<dbReference type="Gene3D" id="3.30.470.20">
    <property type="entry name" value="ATP-grasp fold, B domain"/>
    <property type="match status" value="1"/>
</dbReference>
<dbReference type="RefSeq" id="XP_004030804.1">
    <property type="nucleotide sequence ID" value="XM_004030756.1"/>
</dbReference>